<dbReference type="STRING" id="1353952.A0A165CM41"/>
<organism evidence="2 3">
    <name type="scientific">Calocera cornea HHB12733</name>
    <dbReference type="NCBI Taxonomy" id="1353952"/>
    <lineage>
        <taxon>Eukaryota</taxon>
        <taxon>Fungi</taxon>
        <taxon>Dikarya</taxon>
        <taxon>Basidiomycota</taxon>
        <taxon>Agaricomycotina</taxon>
        <taxon>Dacrymycetes</taxon>
        <taxon>Dacrymycetales</taxon>
        <taxon>Dacrymycetaceae</taxon>
        <taxon>Calocera</taxon>
    </lineage>
</organism>
<dbReference type="EMBL" id="KV424129">
    <property type="protein sequence ID" value="KZT51030.1"/>
    <property type="molecule type" value="Genomic_DNA"/>
</dbReference>
<keyword evidence="3" id="KW-1185">Reference proteome</keyword>
<dbReference type="Proteomes" id="UP000076842">
    <property type="component" value="Unassembled WGS sequence"/>
</dbReference>
<dbReference type="InterPro" id="IPR036047">
    <property type="entry name" value="F-box-like_dom_sf"/>
</dbReference>
<reference evidence="2 3" key="1">
    <citation type="journal article" date="2016" name="Mol. Biol. Evol.">
        <title>Comparative Genomics of Early-Diverging Mushroom-Forming Fungi Provides Insights into the Origins of Lignocellulose Decay Capabilities.</title>
        <authorList>
            <person name="Nagy L.G."/>
            <person name="Riley R."/>
            <person name="Tritt A."/>
            <person name="Adam C."/>
            <person name="Daum C."/>
            <person name="Floudas D."/>
            <person name="Sun H."/>
            <person name="Yadav J.S."/>
            <person name="Pangilinan J."/>
            <person name="Larsson K.H."/>
            <person name="Matsuura K."/>
            <person name="Barry K."/>
            <person name="Labutti K."/>
            <person name="Kuo R."/>
            <person name="Ohm R.A."/>
            <person name="Bhattacharya S.S."/>
            <person name="Shirouzu T."/>
            <person name="Yoshinaga Y."/>
            <person name="Martin F.M."/>
            <person name="Grigoriev I.V."/>
            <person name="Hibbett D.S."/>
        </authorList>
    </citation>
    <scope>NUCLEOTIDE SEQUENCE [LARGE SCALE GENOMIC DNA]</scope>
    <source>
        <strain evidence="2 3">HHB12733</strain>
    </source>
</reference>
<name>A0A165CM41_9BASI</name>
<dbReference type="AlphaFoldDB" id="A0A165CM41"/>
<dbReference type="InterPro" id="IPR001810">
    <property type="entry name" value="F-box_dom"/>
</dbReference>
<proteinExistence type="predicted"/>
<dbReference type="InParanoid" id="A0A165CM41"/>
<dbReference type="OrthoDB" id="2269034at2759"/>
<evidence type="ECO:0000313" key="2">
    <source>
        <dbReference type="EMBL" id="KZT51030.1"/>
    </source>
</evidence>
<dbReference type="SUPFAM" id="SSF81383">
    <property type="entry name" value="F-box domain"/>
    <property type="match status" value="1"/>
</dbReference>
<protein>
    <recommendedName>
        <fullName evidence="1">F-box domain-containing protein</fullName>
    </recommendedName>
</protein>
<dbReference type="PROSITE" id="PS50181">
    <property type="entry name" value="FBOX"/>
    <property type="match status" value="1"/>
</dbReference>
<evidence type="ECO:0000259" key="1">
    <source>
        <dbReference type="PROSITE" id="PS50181"/>
    </source>
</evidence>
<accession>A0A165CM41</accession>
<sequence>MPLSPPQLGTIVFHPISNPTGHSASSCRLSCLSRMTLPNERVCCTSVLAWKPPSERSTIRCRSWDPSVGLSSPNRTDSMKKIKVCEDEVAIILEQQDDVFMQIATCSVYLARVVNELEVLGIYRLPIQDFPSDILRLILLEASAVDRTFRWVAMGVCTKWRDILQSTPSLWSHVQVTFTLHDSDDLHITRRALHFGGQYPLHSMFQPPSNLTLTQHIHLRVKRRTGEQESSTLPTARSIPQPMACRVLKL</sequence>
<gene>
    <name evidence="2" type="ORF">CALCODRAFT_153912</name>
</gene>
<evidence type="ECO:0000313" key="3">
    <source>
        <dbReference type="Proteomes" id="UP000076842"/>
    </source>
</evidence>
<feature type="domain" description="F-box" evidence="1">
    <location>
        <begin position="124"/>
        <end position="174"/>
    </location>
</feature>